<sequence length="69" mass="7569">MGSCRGLLCSLGADWIRRYWSLTHGKRLVAEGRPLPRFLEAAEAVAGTRRAWEGQPTDRPGTWSGPTAS</sequence>
<keyword evidence="3" id="KW-1185">Reference proteome</keyword>
<protein>
    <submittedName>
        <fullName evidence="2">Uncharacterized protein</fullName>
    </submittedName>
</protein>
<comment type="caution">
    <text evidence="2">The sequence shown here is derived from an EMBL/GenBank/DDBJ whole genome shotgun (WGS) entry which is preliminary data.</text>
</comment>
<proteinExistence type="predicted"/>
<organism evidence="2 3">
    <name type="scientific">Streptomyces shaanxiensis</name>
    <dbReference type="NCBI Taxonomy" id="653357"/>
    <lineage>
        <taxon>Bacteria</taxon>
        <taxon>Bacillati</taxon>
        <taxon>Actinomycetota</taxon>
        <taxon>Actinomycetes</taxon>
        <taxon>Kitasatosporales</taxon>
        <taxon>Streptomycetaceae</taxon>
        <taxon>Streptomyces</taxon>
    </lineage>
</organism>
<evidence type="ECO:0000256" key="1">
    <source>
        <dbReference type="SAM" id="MobiDB-lite"/>
    </source>
</evidence>
<dbReference type="Proteomes" id="UP001499984">
    <property type="component" value="Unassembled WGS sequence"/>
</dbReference>
<dbReference type="EMBL" id="BAAAZY010000001">
    <property type="protein sequence ID" value="GAA4036712.1"/>
    <property type="molecule type" value="Genomic_DNA"/>
</dbReference>
<evidence type="ECO:0000313" key="2">
    <source>
        <dbReference type="EMBL" id="GAA4036712.1"/>
    </source>
</evidence>
<accession>A0ABP7U6B6</accession>
<gene>
    <name evidence="2" type="ORF">GCM10022233_00910</name>
</gene>
<reference evidence="3" key="1">
    <citation type="journal article" date="2019" name="Int. J. Syst. Evol. Microbiol.">
        <title>The Global Catalogue of Microorganisms (GCM) 10K type strain sequencing project: providing services to taxonomists for standard genome sequencing and annotation.</title>
        <authorList>
            <consortium name="The Broad Institute Genomics Platform"/>
            <consortium name="The Broad Institute Genome Sequencing Center for Infectious Disease"/>
            <person name="Wu L."/>
            <person name="Ma J."/>
        </authorList>
    </citation>
    <scope>NUCLEOTIDE SEQUENCE [LARGE SCALE GENOMIC DNA]</scope>
    <source>
        <strain evidence="3">JCM 16925</strain>
    </source>
</reference>
<feature type="region of interest" description="Disordered" evidence="1">
    <location>
        <begin position="49"/>
        <end position="69"/>
    </location>
</feature>
<evidence type="ECO:0000313" key="3">
    <source>
        <dbReference type="Proteomes" id="UP001499984"/>
    </source>
</evidence>
<name>A0ABP7U6B6_9ACTN</name>